<dbReference type="InterPro" id="IPR009057">
    <property type="entry name" value="Homeodomain-like_sf"/>
</dbReference>
<organism evidence="1 2">
    <name type="scientific">Streptococcus suis R61</name>
    <dbReference type="NCBI Taxonomy" id="996306"/>
    <lineage>
        <taxon>Bacteria</taxon>
        <taxon>Bacillati</taxon>
        <taxon>Bacillota</taxon>
        <taxon>Bacilli</taxon>
        <taxon>Lactobacillales</taxon>
        <taxon>Streptococcaceae</taxon>
        <taxon>Streptococcus</taxon>
    </lineage>
</organism>
<name>A0AA87F9S0_STRSU</name>
<gene>
    <name evidence="1" type="ORF">SSUR61_0764</name>
</gene>
<evidence type="ECO:0000313" key="2">
    <source>
        <dbReference type="Proteomes" id="UP000004014"/>
    </source>
</evidence>
<comment type="caution">
    <text evidence="1">The sequence shown here is derived from an EMBL/GenBank/DDBJ whole genome shotgun (WGS) entry which is preliminary data.</text>
</comment>
<accession>A0AA87F9S0</accession>
<dbReference type="EMBL" id="AEYY01000022">
    <property type="protein sequence ID" value="EHC03244.1"/>
    <property type="molecule type" value="Genomic_DNA"/>
</dbReference>
<protein>
    <submittedName>
        <fullName evidence="1">Transposase</fullName>
    </submittedName>
</protein>
<dbReference type="Pfam" id="PF13384">
    <property type="entry name" value="HTH_23"/>
    <property type="match status" value="1"/>
</dbReference>
<evidence type="ECO:0000313" key="1">
    <source>
        <dbReference type="EMBL" id="EHC03244.1"/>
    </source>
</evidence>
<reference evidence="1 2" key="1">
    <citation type="submission" date="2011-03" db="EMBL/GenBank/DDBJ databases">
        <title>Deep-sequencing identification of multiple resistance mechanism for the high antibiotic-resistance strain Streptococcus suis R61.</title>
        <authorList>
            <person name="Hu P."/>
            <person name="Yang M."/>
            <person name="Jin M."/>
            <person name="Xiao J."/>
        </authorList>
    </citation>
    <scope>NUCLEOTIDE SEQUENCE [LARGE SCALE GENOMIC DNA]</scope>
    <source>
        <strain evidence="1 2">R61</strain>
    </source>
</reference>
<dbReference type="SUPFAM" id="SSF46689">
    <property type="entry name" value="Homeodomain-like"/>
    <property type="match status" value="1"/>
</dbReference>
<dbReference type="Proteomes" id="UP000004014">
    <property type="component" value="Unassembled WGS sequence"/>
</dbReference>
<dbReference type="AlphaFoldDB" id="A0AA87F9S0"/>
<proteinExistence type="predicted"/>
<sequence>MITELKAALKDKNLAPYHKRIQAVYLRSIHTPYKTIMDRLDISHDTIWRLTKKYQEHGLTSLTSEARGGRRHSYMTVEEEQAFLSEQLTSAVNGEFVTVESLYRAYQDKIGRTTTKDGFYQLLKRHGWVKESKDSLRREIKLTQ</sequence>